<dbReference type="OrthoDB" id="47007at2759"/>
<evidence type="ECO:0000256" key="3">
    <source>
        <dbReference type="ARBA" id="ARBA00023002"/>
    </source>
</evidence>
<comment type="caution">
    <text evidence="4">The sequence shown here is derived from an EMBL/GenBank/DDBJ whole genome shotgun (WGS) entry which is preliminary data.</text>
</comment>
<evidence type="ECO:0000313" key="4">
    <source>
        <dbReference type="EMBL" id="CAF1429320.1"/>
    </source>
</evidence>
<comment type="similarity">
    <text evidence="1">Belongs to the short-chain dehydrogenases/reductases (SDR) family.</text>
</comment>
<dbReference type="CDD" id="cd05233">
    <property type="entry name" value="SDR_c"/>
    <property type="match status" value="1"/>
</dbReference>
<dbReference type="PRINTS" id="PR00081">
    <property type="entry name" value="GDHRDH"/>
</dbReference>
<accession>A0A815MYG8</accession>
<dbReference type="EMBL" id="CAJNOO010005752">
    <property type="protein sequence ID" value="CAF1429320.1"/>
    <property type="molecule type" value="Genomic_DNA"/>
</dbReference>
<organism evidence="4 5">
    <name type="scientific">Rotaria sordida</name>
    <dbReference type="NCBI Taxonomy" id="392033"/>
    <lineage>
        <taxon>Eukaryota</taxon>
        <taxon>Metazoa</taxon>
        <taxon>Spiralia</taxon>
        <taxon>Gnathifera</taxon>
        <taxon>Rotifera</taxon>
        <taxon>Eurotatoria</taxon>
        <taxon>Bdelloidea</taxon>
        <taxon>Philodinida</taxon>
        <taxon>Philodinidae</taxon>
        <taxon>Rotaria</taxon>
    </lineage>
</organism>
<dbReference type="AlphaFoldDB" id="A0A815MYG8"/>
<dbReference type="InterPro" id="IPR002347">
    <property type="entry name" value="SDR_fam"/>
</dbReference>
<dbReference type="InterPro" id="IPR036291">
    <property type="entry name" value="NAD(P)-bd_dom_sf"/>
</dbReference>
<keyword evidence="3" id="KW-0560">Oxidoreductase</keyword>
<evidence type="ECO:0000313" key="5">
    <source>
        <dbReference type="Proteomes" id="UP000663882"/>
    </source>
</evidence>
<dbReference type="PANTHER" id="PTHR43618">
    <property type="entry name" value="7-ALPHA-HYDROXYSTEROID DEHYDROGENASE"/>
    <property type="match status" value="1"/>
</dbReference>
<reference evidence="4" key="1">
    <citation type="submission" date="2021-02" db="EMBL/GenBank/DDBJ databases">
        <authorList>
            <person name="Nowell W R."/>
        </authorList>
    </citation>
    <scope>NUCLEOTIDE SEQUENCE</scope>
</reference>
<sequence length="130" mass="14203">MGKLDGKIALITDGSDGIGFTIAQQLVSEGAYVFITGRSKEALDAAVKKIDDKHITAIRANSAELDDIDNIINIMQKEKEKLNILVANADMFGLGPLGSITEKSFDIILMLTFEVYFYVIKAAVRSFARC</sequence>
<evidence type="ECO:0000256" key="2">
    <source>
        <dbReference type="ARBA" id="ARBA00022857"/>
    </source>
</evidence>
<protein>
    <submittedName>
        <fullName evidence="4">Uncharacterized protein</fullName>
    </submittedName>
</protein>
<keyword evidence="2" id="KW-0521">NADP</keyword>
<dbReference type="Proteomes" id="UP000663882">
    <property type="component" value="Unassembled WGS sequence"/>
</dbReference>
<dbReference type="Pfam" id="PF00106">
    <property type="entry name" value="adh_short"/>
    <property type="match status" value="1"/>
</dbReference>
<dbReference type="Gene3D" id="3.40.50.720">
    <property type="entry name" value="NAD(P)-binding Rossmann-like Domain"/>
    <property type="match status" value="1"/>
</dbReference>
<dbReference type="GO" id="GO:0016491">
    <property type="term" value="F:oxidoreductase activity"/>
    <property type="evidence" value="ECO:0007669"/>
    <property type="project" value="UniProtKB-KW"/>
</dbReference>
<gene>
    <name evidence="4" type="ORF">RFH988_LOCUS35877</name>
</gene>
<dbReference type="PANTHER" id="PTHR43618:SF12">
    <property type="entry name" value="OXIDOREDUCTASE, SHORT-CHAIN DEHYDROGENASE_REDUCTASE FAMILY (AFU_ORTHOLOGUE AFUA_1G14540)"/>
    <property type="match status" value="1"/>
</dbReference>
<dbReference type="InterPro" id="IPR052178">
    <property type="entry name" value="Sec_Metab_Biosynth_SDR"/>
</dbReference>
<dbReference type="SUPFAM" id="SSF51735">
    <property type="entry name" value="NAD(P)-binding Rossmann-fold domains"/>
    <property type="match status" value="1"/>
</dbReference>
<name>A0A815MYG8_9BILA</name>
<evidence type="ECO:0000256" key="1">
    <source>
        <dbReference type="ARBA" id="ARBA00006484"/>
    </source>
</evidence>
<proteinExistence type="inferred from homology"/>